<protein>
    <submittedName>
        <fullName evidence="2">10590_t:CDS:1</fullName>
    </submittedName>
</protein>
<feature type="compositionally biased region" description="Acidic residues" evidence="1">
    <location>
        <begin position="36"/>
        <end position="47"/>
    </location>
</feature>
<feature type="non-terminal residue" evidence="2">
    <location>
        <position position="112"/>
    </location>
</feature>
<reference evidence="2" key="1">
    <citation type="submission" date="2021-06" db="EMBL/GenBank/DDBJ databases">
        <authorList>
            <person name="Kallberg Y."/>
            <person name="Tangrot J."/>
            <person name="Rosling A."/>
        </authorList>
    </citation>
    <scope>NUCLEOTIDE SEQUENCE</scope>
    <source>
        <strain evidence="2">IN212</strain>
    </source>
</reference>
<dbReference type="EMBL" id="CAJVPZ010069190">
    <property type="protein sequence ID" value="CAG8798769.1"/>
    <property type="molecule type" value="Genomic_DNA"/>
</dbReference>
<keyword evidence="3" id="KW-1185">Reference proteome</keyword>
<organism evidence="2 3">
    <name type="scientific">Racocetra fulgida</name>
    <dbReference type="NCBI Taxonomy" id="60492"/>
    <lineage>
        <taxon>Eukaryota</taxon>
        <taxon>Fungi</taxon>
        <taxon>Fungi incertae sedis</taxon>
        <taxon>Mucoromycota</taxon>
        <taxon>Glomeromycotina</taxon>
        <taxon>Glomeromycetes</taxon>
        <taxon>Diversisporales</taxon>
        <taxon>Gigasporaceae</taxon>
        <taxon>Racocetra</taxon>
    </lineage>
</organism>
<gene>
    <name evidence="2" type="ORF">RFULGI_LOCUS17514</name>
</gene>
<feature type="region of interest" description="Disordered" evidence="1">
    <location>
        <begin position="1"/>
        <end position="112"/>
    </location>
</feature>
<proteinExistence type="predicted"/>
<comment type="caution">
    <text evidence="2">The sequence shown here is derived from an EMBL/GenBank/DDBJ whole genome shotgun (WGS) entry which is preliminary data.</text>
</comment>
<feature type="compositionally biased region" description="Polar residues" evidence="1">
    <location>
        <begin position="85"/>
        <end position="112"/>
    </location>
</feature>
<dbReference type="OrthoDB" id="1922977at2759"/>
<evidence type="ECO:0000256" key="1">
    <source>
        <dbReference type="SAM" id="MobiDB-lite"/>
    </source>
</evidence>
<dbReference type="Proteomes" id="UP000789396">
    <property type="component" value="Unassembled WGS sequence"/>
</dbReference>
<evidence type="ECO:0000313" key="2">
    <source>
        <dbReference type="EMBL" id="CAG8798769.1"/>
    </source>
</evidence>
<accession>A0A9N9PAN9</accession>
<evidence type="ECO:0000313" key="3">
    <source>
        <dbReference type="Proteomes" id="UP000789396"/>
    </source>
</evidence>
<dbReference type="AlphaFoldDB" id="A0A9N9PAN9"/>
<sequence>QGIDNEETSSAYDTGYVSESLPTPEISGNEQVMYQSDEEDSESDELSSDEHESSDSDESQNGGVIQDEQMYVDGESSFSPLHIGSPSSQGEETPELQSTQTNNESSTGFSVM</sequence>
<feature type="non-terminal residue" evidence="2">
    <location>
        <position position="1"/>
    </location>
</feature>
<name>A0A9N9PAN9_9GLOM</name>